<feature type="region of interest" description="Disordered" evidence="1">
    <location>
        <begin position="147"/>
        <end position="168"/>
    </location>
</feature>
<keyword evidence="2" id="KW-1133">Transmembrane helix</keyword>
<evidence type="ECO:0000256" key="1">
    <source>
        <dbReference type="SAM" id="MobiDB-lite"/>
    </source>
</evidence>
<organism evidence="3 4">
    <name type="scientific">Plectosphaerella cucumerina</name>
    <dbReference type="NCBI Taxonomy" id="40658"/>
    <lineage>
        <taxon>Eukaryota</taxon>
        <taxon>Fungi</taxon>
        <taxon>Dikarya</taxon>
        <taxon>Ascomycota</taxon>
        <taxon>Pezizomycotina</taxon>
        <taxon>Sordariomycetes</taxon>
        <taxon>Hypocreomycetidae</taxon>
        <taxon>Glomerellales</taxon>
        <taxon>Plectosphaerellaceae</taxon>
        <taxon>Plectosphaerella</taxon>
    </lineage>
</organism>
<proteinExistence type="predicted"/>
<keyword evidence="4" id="KW-1185">Reference proteome</keyword>
<feature type="transmembrane region" description="Helical" evidence="2">
    <location>
        <begin position="76"/>
        <end position="98"/>
    </location>
</feature>
<dbReference type="Proteomes" id="UP000813385">
    <property type="component" value="Unassembled WGS sequence"/>
</dbReference>
<keyword evidence="2" id="KW-0472">Membrane</keyword>
<evidence type="ECO:0000313" key="4">
    <source>
        <dbReference type="Proteomes" id="UP000813385"/>
    </source>
</evidence>
<accession>A0A8K0TST7</accession>
<gene>
    <name evidence="3" type="ORF">B0T11DRAFT_17416</name>
</gene>
<sequence length="168" mass="17572">MAITEYELYKLLDRILFLNIAATLVLTIATALVGVQYARTGEVSVLAELIISIALAPLLCLALLLTHRVKPDSSPIAMIVPEFISALSAIASGGMAITNGVHGITRSDPPGGLPSFQLAMSVLFVLSTGLGAALACVSDKLRRSLSRQTSSGEGGMTFGPSWRQTSQG</sequence>
<evidence type="ECO:0000313" key="3">
    <source>
        <dbReference type="EMBL" id="KAH7376155.1"/>
    </source>
</evidence>
<protein>
    <submittedName>
        <fullName evidence="3">Uncharacterized protein</fullName>
    </submittedName>
</protein>
<comment type="caution">
    <text evidence="3">The sequence shown here is derived from an EMBL/GenBank/DDBJ whole genome shotgun (WGS) entry which is preliminary data.</text>
</comment>
<dbReference type="EMBL" id="JAGPXD010000001">
    <property type="protein sequence ID" value="KAH7376155.1"/>
    <property type="molecule type" value="Genomic_DNA"/>
</dbReference>
<dbReference type="AlphaFoldDB" id="A0A8K0TST7"/>
<reference evidence="3" key="1">
    <citation type="journal article" date="2021" name="Nat. Commun.">
        <title>Genetic determinants of endophytism in the Arabidopsis root mycobiome.</title>
        <authorList>
            <person name="Mesny F."/>
            <person name="Miyauchi S."/>
            <person name="Thiergart T."/>
            <person name="Pickel B."/>
            <person name="Atanasova L."/>
            <person name="Karlsson M."/>
            <person name="Huettel B."/>
            <person name="Barry K.W."/>
            <person name="Haridas S."/>
            <person name="Chen C."/>
            <person name="Bauer D."/>
            <person name="Andreopoulos W."/>
            <person name="Pangilinan J."/>
            <person name="LaButti K."/>
            <person name="Riley R."/>
            <person name="Lipzen A."/>
            <person name="Clum A."/>
            <person name="Drula E."/>
            <person name="Henrissat B."/>
            <person name="Kohler A."/>
            <person name="Grigoriev I.V."/>
            <person name="Martin F.M."/>
            <person name="Hacquard S."/>
        </authorList>
    </citation>
    <scope>NUCLEOTIDE SEQUENCE</scope>
    <source>
        <strain evidence="3">MPI-CAGE-AT-0016</strain>
    </source>
</reference>
<keyword evidence="2" id="KW-0812">Transmembrane</keyword>
<name>A0A8K0TST7_9PEZI</name>
<feature type="transmembrane region" description="Helical" evidence="2">
    <location>
        <begin position="118"/>
        <end position="137"/>
    </location>
</feature>
<evidence type="ECO:0000256" key="2">
    <source>
        <dbReference type="SAM" id="Phobius"/>
    </source>
</evidence>
<feature type="transmembrane region" description="Helical" evidence="2">
    <location>
        <begin position="16"/>
        <end position="37"/>
    </location>
</feature>
<feature type="transmembrane region" description="Helical" evidence="2">
    <location>
        <begin position="43"/>
        <end position="64"/>
    </location>
</feature>